<dbReference type="OrthoDB" id="10251254at2759"/>
<dbReference type="InterPro" id="IPR003593">
    <property type="entry name" value="AAA+_ATPase"/>
</dbReference>
<dbReference type="GO" id="GO:0000730">
    <property type="term" value="P:DNA recombinase assembly"/>
    <property type="evidence" value="ECO:0007669"/>
    <property type="project" value="TreeGrafter"/>
</dbReference>
<dbReference type="InterPro" id="IPR010995">
    <property type="entry name" value="DNA_repair_Rad51/TF_NusA_a-hlx"/>
</dbReference>
<dbReference type="Proteomes" id="UP000326396">
    <property type="component" value="Linkage Group LG7"/>
</dbReference>
<dbReference type="GO" id="GO:0140664">
    <property type="term" value="F:ATP-dependent DNA damage sensor activity"/>
    <property type="evidence" value="ECO:0007669"/>
    <property type="project" value="InterPro"/>
</dbReference>
<keyword evidence="7" id="KW-0238">DNA-binding</keyword>
<feature type="domain" description="RecA family profile 1" evidence="9">
    <location>
        <begin position="118"/>
        <end position="290"/>
    </location>
</feature>
<keyword evidence="7" id="KW-0227">DNA damage</keyword>
<dbReference type="PIRSF" id="PIRSF005856">
    <property type="entry name" value="Rad51"/>
    <property type="match status" value="1"/>
</dbReference>
<evidence type="ECO:0000256" key="1">
    <source>
        <dbReference type="ARBA" id="ARBA00004123"/>
    </source>
</evidence>
<dbReference type="SUPFAM" id="SSF52540">
    <property type="entry name" value="P-loop containing nucleoside triphosphate hydrolases"/>
    <property type="match status" value="1"/>
</dbReference>
<proteinExistence type="inferred from homology"/>
<gene>
    <name evidence="11" type="ORF">E3N88_36294</name>
</gene>
<dbReference type="NCBIfam" id="TIGR02239">
    <property type="entry name" value="recomb_RAD51"/>
    <property type="match status" value="1"/>
</dbReference>
<dbReference type="SMART" id="SM00382">
    <property type="entry name" value="AAA"/>
    <property type="match status" value="1"/>
</dbReference>
<dbReference type="Gene3D" id="1.10.150.20">
    <property type="entry name" value="5' to 3' exonuclease, C-terminal subdomain"/>
    <property type="match status" value="1"/>
</dbReference>
<dbReference type="Pfam" id="PF08423">
    <property type="entry name" value="Rad51"/>
    <property type="match status" value="1"/>
</dbReference>
<dbReference type="GO" id="GO:0005524">
    <property type="term" value="F:ATP binding"/>
    <property type="evidence" value="ECO:0007669"/>
    <property type="project" value="UniProtKB-KW"/>
</dbReference>
<dbReference type="InterPro" id="IPR020587">
    <property type="entry name" value="RecA_monomer-monomer_interface"/>
</dbReference>
<dbReference type="FunFam" id="3.40.50.300:FF:000092">
    <property type="entry name" value="DNA repair protein Rad51 homolog"/>
    <property type="match status" value="1"/>
</dbReference>
<organism evidence="11 12">
    <name type="scientific">Mikania micrantha</name>
    <name type="common">bitter vine</name>
    <dbReference type="NCBI Taxonomy" id="192012"/>
    <lineage>
        <taxon>Eukaryota</taxon>
        <taxon>Viridiplantae</taxon>
        <taxon>Streptophyta</taxon>
        <taxon>Embryophyta</taxon>
        <taxon>Tracheophyta</taxon>
        <taxon>Spermatophyta</taxon>
        <taxon>Magnoliopsida</taxon>
        <taxon>eudicotyledons</taxon>
        <taxon>Gunneridae</taxon>
        <taxon>Pentapetalae</taxon>
        <taxon>asterids</taxon>
        <taxon>campanulids</taxon>
        <taxon>Asterales</taxon>
        <taxon>Asteraceae</taxon>
        <taxon>Asteroideae</taxon>
        <taxon>Heliantheae alliance</taxon>
        <taxon>Eupatorieae</taxon>
        <taxon>Mikania</taxon>
    </lineage>
</organism>
<evidence type="ECO:0000256" key="6">
    <source>
        <dbReference type="RuleBase" id="RU003422"/>
    </source>
</evidence>
<evidence type="ECO:0000313" key="12">
    <source>
        <dbReference type="Proteomes" id="UP000326396"/>
    </source>
</evidence>
<keyword evidence="3 6" id="KW-0547">Nucleotide-binding</keyword>
<dbReference type="GO" id="GO:1990426">
    <property type="term" value="P:mitotic recombination-dependent replication fork processing"/>
    <property type="evidence" value="ECO:0007669"/>
    <property type="project" value="InterPro"/>
</dbReference>
<comment type="caution">
    <text evidence="11">The sequence shown here is derived from an EMBL/GenBank/DDBJ whole genome shotgun (WGS) entry which is preliminary data.</text>
</comment>
<dbReference type="GO" id="GO:0003697">
    <property type="term" value="F:single-stranded DNA binding"/>
    <property type="evidence" value="ECO:0007669"/>
    <property type="project" value="InterPro"/>
</dbReference>
<dbReference type="PROSITE" id="PS50163">
    <property type="entry name" value="RECA_3"/>
    <property type="match status" value="1"/>
</dbReference>
<comment type="function">
    <text evidence="7">Binds to single and double-stranded DNA and exhibits DNA-dependent ATPase activity. Unwinds duplex DNA. Component of the meiotic recombination pathway. Seems to play a role in mediating chromosome homology search, chromosome pairing and synapsis at early stages and probably chromosome crossing-over at later stages in meiosis. Probably is involved in the repair of meiotic double strand breaks (DBSs) and in homologous recombination.</text>
</comment>
<dbReference type="GO" id="GO:0000794">
    <property type="term" value="C:condensed nuclear chromosome"/>
    <property type="evidence" value="ECO:0007669"/>
    <property type="project" value="TreeGrafter"/>
</dbReference>
<dbReference type="AlphaFoldDB" id="A0A5N6M3A5"/>
<dbReference type="CDD" id="cd19513">
    <property type="entry name" value="Rad51"/>
    <property type="match status" value="1"/>
</dbReference>
<dbReference type="GO" id="GO:0000150">
    <property type="term" value="F:DNA strand exchange activity"/>
    <property type="evidence" value="ECO:0007669"/>
    <property type="project" value="InterPro"/>
</dbReference>
<dbReference type="NCBIfam" id="NF003301">
    <property type="entry name" value="PRK04301.1"/>
    <property type="match status" value="1"/>
</dbReference>
<dbReference type="InterPro" id="IPR011941">
    <property type="entry name" value="DNA_recomb/repair_Rad51"/>
</dbReference>
<evidence type="ECO:0000313" key="11">
    <source>
        <dbReference type="EMBL" id="KAD3068414.1"/>
    </source>
</evidence>
<feature type="domain" description="RecA family profile 2" evidence="10">
    <location>
        <begin position="297"/>
        <end position="360"/>
    </location>
</feature>
<dbReference type="Pfam" id="PF14520">
    <property type="entry name" value="HHH_5"/>
    <property type="match status" value="1"/>
</dbReference>
<protein>
    <recommendedName>
        <fullName evidence="7">DNA repair protein RAD51 homolog</fullName>
    </recommendedName>
</protein>
<dbReference type="EMBL" id="SZYD01000017">
    <property type="protein sequence ID" value="KAD3068414.1"/>
    <property type="molecule type" value="Genomic_DNA"/>
</dbReference>
<dbReference type="GO" id="GO:0003690">
    <property type="term" value="F:double-stranded DNA binding"/>
    <property type="evidence" value="ECO:0007669"/>
    <property type="project" value="InterPro"/>
</dbReference>
<dbReference type="GO" id="GO:0070192">
    <property type="term" value="P:chromosome organization involved in meiotic cell cycle"/>
    <property type="evidence" value="ECO:0007669"/>
    <property type="project" value="TreeGrafter"/>
</dbReference>
<name>A0A5N6M3A5_9ASTR</name>
<sequence>MEQRQRNQKMVQEQKQQDEQLDDMQHGPFPVEQLQACHSNQNFLCSQIRASGIAALDIKKLKDAGLCTVESVAYSPRKELLQIKGISEAKVDKIVEAASKLVPLGFTSAGQLHEQRQEIIQISSGSRELDKILDGGIETGSITEIYGEFRSGKTQLCHTLCVTCQLPLDQGGGEGKAMYIDAEGTFRPQRLLQIADRWFGLNGNDVLENVAYARAYNTDHQSRLLLEAASMMVETRFALMIVDSATALYRTDFSGRGELSARQMHLAKFLRSLQKLADEFGVAVVITNQVVAQVDGSAMFAGPQIKPIGGNIMAHASTTRLALRKGRGEERICKVISSPCLAEAEARFQISTEGVNDVKD</sequence>
<feature type="region of interest" description="Disordered" evidence="8">
    <location>
        <begin position="1"/>
        <end position="25"/>
    </location>
</feature>
<dbReference type="InterPro" id="IPR016467">
    <property type="entry name" value="DNA_recomb/repair_RecA-like"/>
</dbReference>
<evidence type="ECO:0000256" key="2">
    <source>
        <dbReference type="ARBA" id="ARBA00007095"/>
    </source>
</evidence>
<dbReference type="InterPro" id="IPR020588">
    <property type="entry name" value="RecA_ATP-bd"/>
</dbReference>
<dbReference type="GO" id="GO:0006312">
    <property type="term" value="P:mitotic recombination"/>
    <property type="evidence" value="ECO:0007669"/>
    <property type="project" value="TreeGrafter"/>
</dbReference>
<dbReference type="FunFam" id="1.10.150.20:FF:000008">
    <property type="entry name" value="DNA repair protein RAD51 homolog"/>
    <property type="match status" value="1"/>
</dbReference>
<accession>A0A5N6M3A5</accession>
<evidence type="ECO:0000256" key="5">
    <source>
        <dbReference type="ARBA" id="ARBA00023242"/>
    </source>
</evidence>
<comment type="similarity">
    <text evidence="2 7">Belongs to the RecA family. RAD51 subfamily.</text>
</comment>
<dbReference type="InterPro" id="IPR013632">
    <property type="entry name" value="Rad51_C"/>
</dbReference>
<dbReference type="Gene3D" id="3.40.50.300">
    <property type="entry name" value="P-loop containing nucleotide triphosphate hydrolases"/>
    <property type="match status" value="1"/>
</dbReference>
<dbReference type="PROSITE" id="PS50162">
    <property type="entry name" value="RECA_2"/>
    <property type="match status" value="1"/>
</dbReference>
<keyword evidence="12" id="KW-1185">Reference proteome</keyword>
<keyword evidence="7" id="KW-0233">DNA recombination</keyword>
<keyword evidence="5 7" id="KW-0539">Nucleus</keyword>
<reference evidence="11 12" key="1">
    <citation type="submission" date="2019-05" db="EMBL/GenBank/DDBJ databases">
        <title>Mikania micrantha, genome provides insights into the molecular mechanism of rapid growth.</title>
        <authorList>
            <person name="Liu B."/>
        </authorList>
    </citation>
    <scope>NUCLEOTIDE SEQUENCE [LARGE SCALE GENOMIC DNA]</scope>
    <source>
        <strain evidence="11">NLD-2019</strain>
        <tissue evidence="11">Leaf</tissue>
    </source>
</reference>
<evidence type="ECO:0000259" key="9">
    <source>
        <dbReference type="PROSITE" id="PS50162"/>
    </source>
</evidence>
<dbReference type="PANTHER" id="PTHR22942:SF39">
    <property type="entry name" value="DNA REPAIR PROTEIN RAD51 HOMOLOG 1"/>
    <property type="match status" value="1"/>
</dbReference>
<keyword evidence="7" id="KW-0234">DNA repair</keyword>
<dbReference type="PANTHER" id="PTHR22942">
    <property type="entry name" value="RECA/RAD51/RADA DNA STRAND-PAIRING FAMILY MEMBER"/>
    <property type="match status" value="1"/>
</dbReference>
<dbReference type="GO" id="GO:0007131">
    <property type="term" value="P:reciprocal meiotic recombination"/>
    <property type="evidence" value="ECO:0007669"/>
    <property type="project" value="TreeGrafter"/>
</dbReference>
<evidence type="ECO:0000256" key="3">
    <source>
        <dbReference type="ARBA" id="ARBA00022741"/>
    </source>
</evidence>
<keyword evidence="4 6" id="KW-0067">ATP-binding</keyword>
<evidence type="ECO:0000259" key="10">
    <source>
        <dbReference type="PROSITE" id="PS50163"/>
    </source>
</evidence>
<dbReference type="InterPro" id="IPR027417">
    <property type="entry name" value="P-loop_NTPase"/>
</dbReference>
<evidence type="ECO:0000256" key="8">
    <source>
        <dbReference type="SAM" id="MobiDB-lite"/>
    </source>
</evidence>
<comment type="subcellular location">
    <subcellularLocation>
        <location evidence="1 7">Nucleus</location>
    </subcellularLocation>
</comment>
<evidence type="ECO:0000256" key="7">
    <source>
        <dbReference type="RuleBase" id="RU364139"/>
    </source>
</evidence>
<evidence type="ECO:0000256" key="4">
    <source>
        <dbReference type="ARBA" id="ARBA00022840"/>
    </source>
</evidence>
<dbReference type="SUPFAM" id="SSF47794">
    <property type="entry name" value="Rad51 N-terminal domain-like"/>
    <property type="match status" value="1"/>
</dbReference>
<dbReference type="GO" id="GO:0042148">
    <property type="term" value="P:DNA strand invasion"/>
    <property type="evidence" value="ECO:0007669"/>
    <property type="project" value="TreeGrafter"/>
</dbReference>